<dbReference type="PROSITE" id="PS50001">
    <property type="entry name" value="SH2"/>
    <property type="match status" value="1"/>
</dbReference>
<keyword evidence="1" id="KW-0727">SH2 domain</keyword>
<protein>
    <recommendedName>
        <fullName evidence="3">SH2 domain-containing protein</fullName>
    </recommendedName>
</protein>
<feature type="coiled-coil region" evidence="2">
    <location>
        <begin position="233"/>
        <end position="261"/>
    </location>
</feature>
<keyword evidence="5" id="KW-1185">Reference proteome</keyword>
<dbReference type="PANTHER" id="PTHR14388:SF17">
    <property type="entry name" value="SH2 DOMAIN-CONTAINING PROTEIN"/>
    <property type="match status" value="1"/>
</dbReference>
<dbReference type="Proteomes" id="UP000719412">
    <property type="component" value="Unassembled WGS sequence"/>
</dbReference>
<evidence type="ECO:0000256" key="1">
    <source>
        <dbReference type="PROSITE-ProRule" id="PRU00191"/>
    </source>
</evidence>
<feature type="coiled-coil region" evidence="2">
    <location>
        <begin position="352"/>
        <end position="404"/>
    </location>
</feature>
<organism evidence="4 5">
    <name type="scientific">Tenebrio molitor</name>
    <name type="common">Yellow mealworm beetle</name>
    <dbReference type="NCBI Taxonomy" id="7067"/>
    <lineage>
        <taxon>Eukaryota</taxon>
        <taxon>Metazoa</taxon>
        <taxon>Ecdysozoa</taxon>
        <taxon>Arthropoda</taxon>
        <taxon>Hexapoda</taxon>
        <taxon>Insecta</taxon>
        <taxon>Pterygota</taxon>
        <taxon>Neoptera</taxon>
        <taxon>Endopterygota</taxon>
        <taxon>Coleoptera</taxon>
        <taxon>Polyphaga</taxon>
        <taxon>Cucujiformia</taxon>
        <taxon>Tenebrionidae</taxon>
        <taxon>Tenebrio</taxon>
    </lineage>
</organism>
<evidence type="ECO:0000313" key="4">
    <source>
        <dbReference type="EMBL" id="KAH0813775.1"/>
    </source>
</evidence>
<dbReference type="Gene3D" id="3.30.505.10">
    <property type="entry name" value="SH2 domain"/>
    <property type="match status" value="1"/>
</dbReference>
<dbReference type="EMBL" id="JABDTM020024948">
    <property type="protein sequence ID" value="KAH0813775.1"/>
    <property type="molecule type" value="Genomic_DNA"/>
</dbReference>
<dbReference type="GO" id="GO:0005737">
    <property type="term" value="C:cytoplasm"/>
    <property type="evidence" value="ECO:0007669"/>
    <property type="project" value="TreeGrafter"/>
</dbReference>
<gene>
    <name evidence="4" type="ORF">GEV33_009015</name>
</gene>
<feature type="domain" description="SH2" evidence="3">
    <location>
        <begin position="452"/>
        <end position="541"/>
    </location>
</feature>
<dbReference type="AlphaFoldDB" id="A0A8J6H830"/>
<dbReference type="Pfam" id="PF00017">
    <property type="entry name" value="SH2"/>
    <property type="match status" value="1"/>
</dbReference>
<dbReference type="PANTHER" id="PTHR14388">
    <property type="entry name" value="T CELL-SPECIFIC ADAPTER PROTEIN TSAD"/>
    <property type="match status" value="1"/>
</dbReference>
<dbReference type="SUPFAM" id="SSF55550">
    <property type="entry name" value="SH2 domain"/>
    <property type="match status" value="1"/>
</dbReference>
<evidence type="ECO:0000313" key="5">
    <source>
        <dbReference type="Proteomes" id="UP000719412"/>
    </source>
</evidence>
<name>A0A8J6H830_TENMO</name>
<dbReference type="PRINTS" id="PR00401">
    <property type="entry name" value="SH2DOMAIN"/>
</dbReference>
<sequence>MAVPRRRSFFCTAIFQSYVTANAPQGSAKGPLLSQTLLRRSVAGLIKLAINLSTLKSQPSRPRDLKSAPNRNKFAKKLCADSLDLESRFLATFARRKGSVWGGEKSWRGCGAVEGRVWKSNVCSPHQKDSMGHRSEQKRGLRSESIMLQQILRDMYVDPDILAELDENQKQTLFCKMREEQVRRWKIWNDKLGNEPHMIQPTNKKKNVTFLKGEDGEPWVWVMGEHQDDKSIEEILKNEAIEKARKMAEKEAEELRKQVEAQLYIELTPKIEEIESTPKMQMDDDMDIYCSVDELREKINNKPNNYGQNKNKYNVIDTRDVLQEISLNTQKVAQRVALWEKRLTEERTCEIFQKMQKHQQQVAKEAEEAERKQEQFWMEQERKAKQAEQQIREIARRAREEHRLTSNFEIDTSYSTVNTGVPPGRNAVIEWYRNHERTRLAALDPTNNVEPWFHGLIARSEAEKQLLDRPYGSFLVRLSERIWGYAISYRAQDKCKHYLVSAAQNYQFLGNNQIEHNSLRDLIDYHRQHPLTGGEKLVEACPRSPSSTSLAELFDDQ</sequence>
<evidence type="ECO:0000256" key="2">
    <source>
        <dbReference type="SAM" id="Coils"/>
    </source>
</evidence>
<reference evidence="4" key="1">
    <citation type="journal article" date="2020" name="J Insects Food Feed">
        <title>The yellow mealworm (Tenebrio molitor) genome: a resource for the emerging insects as food and feed industry.</title>
        <authorList>
            <person name="Eriksson T."/>
            <person name="Andere A."/>
            <person name="Kelstrup H."/>
            <person name="Emery V."/>
            <person name="Picard C."/>
        </authorList>
    </citation>
    <scope>NUCLEOTIDE SEQUENCE</scope>
    <source>
        <strain evidence="4">Stoneville</strain>
        <tissue evidence="4">Whole head</tissue>
    </source>
</reference>
<dbReference type="SMART" id="SM00252">
    <property type="entry name" value="SH2"/>
    <property type="match status" value="1"/>
</dbReference>
<keyword evidence="2" id="KW-0175">Coiled coil</keyword>
<accession>A0A8J6H830</accession>
<dbReference type="InterPro" id="IPR000980">
    <property type="entry name" value="SH2"/>
</dbReference>
<dbReference type="InterPro" id="IPR036860">
    <property type="entry name" value="SH2_dom_sf"/>
</dbReference>
<comment type="caution">
    <text evidence="4">The sequence shown here is derived from an EMBL/GenBank/DDBJ whole genome shotgun (WGS) entry which is preliminary data.</text>
</comment>
<proteinExistence type="predicted"/>
<evidence type="ECO:0000259" key="3">
    <source>
        <dbReference type="PROSITE" id="PS50001"/>
    </source>
</evidence>
<reference evidence="4" key="2">
    <citation type="submission" date="2021-08" db="EMBL/GenBank/DDBJ databases">
        <authorList>
            <person name="Eriksson T."/>
        </authorList>
    </citation>
    <scope>NUCLEOTIDE SEQUENCE</scope>
    <source>
        <strain evidence="4">Stoneville</strain>
        <tissue evidence="4">Whole head</tissue>
    </source>
</reference>